<evidence type="ECO:0000259" key="2">
    <source>
        <dbReference type="Pfam" id="PF02591"/>
    </source>
</evidence>
<feature type="coiled-coil region" evidence="1">
    <location>
        <begin position="17"/>
        <end position="116"/>
    </location>
</feature>
<keyword evidence="1" id="KW-0175">Coiled coil</keyword>
<dbReference type="AlphaFoldDB" id="A0A4U8YLA4"/>
<evidence type="ECO:0000313" key="4">
    <source>
        <dbReference type="EMBL" id="VFQ44715.1"/>
    </source>
</evidence>
<organism evidence="4 5">
    <name type="scientific">Desulfoluna butyratoxydans</name>
    <dbReference type="NCBI Taxonomy" id="231438"/>
    <lineage>
        <taxon>Bacteria</taxon>
        <taxon>Pseudomonadati</taxon>
        <taxon>Thermodesulfobacteriota</taxon>
        <taxon>Desulfobacteria</taxon>
        <taxon>Desulfobacterales</taxon>
        <taxon>Desulfolunaceae</taxon>
        <taxon>Desulfoluna</taxon>
    </lineage>
</organism>
<feature type="domain" description="C4-type zinc ribbon" evidence="2">
    <location>
        <begin position="204"/>
        <end position="236"/>
    </location>
</feature>
<accession>A0A4U8YLA4</accession>
<feature type="domain" description="CT398-like coiled coil hairpin" evidence="3">
    <location>
        <begin position="17"/>
        <end position="192"/>
    </location>
</feature>
<dbReference type="PANTHER" id="PTHR39082:SF1">
    <property type="entry name" value="SCAVENGER RECEPTOR CLASS A MEMBER 3"/>
    <property type="match status" value="1"/>
</dbReference>
<evidence type="ECO:0000259" key="3">
    <source>
        <dbReference type="Pfam" id="PF24481"/>
    </source>
</evidence>
<proteinExistence type="predicted"/>
<protein>
    <submittedName>
        <fullName evidence="4">C4-type zinc ribbon domain</fullName>
    </submittedName>
</protein>
<evidence type="ECO:0000256" key="1">
    <source>
        <dbReference type="SAM" id="Coils"/>
    </source>
</evidence>
<name>A0A4U8YLA4_9BACT</name>
<dbReference type="Pfam" id="PF02591">
    <property type="entry name" value="Zn_ribbon_9"/>
    <property type="match status" value="1"/>
</dbReference>
<keyword evidence="5" id="KW-1185">Reference proteome</keyword>
<dbReference type="Pfam" id="PF24481">
    <property type="entry name" value="CT398_CC"/>
    <property type="match status" value="1"/>
</dbReference>
<dbReference type="Proteomes" id="UP000507962">
    <property type="component" value="Unassembled WGS sequence"/>
</dbReference>
<dbReference type="InterPro" id="IPR056003">
    <property type="entry name" value="CT398_CC_hairpin"/>
</dbReference>
<dbReference type="PANTHER" id="PTHR39082">
    <property type="entry name" value="PHOSPHOLIPASE C-BETA-2-RELATED"/>
    <property type="match status" value="1"/>
</dbReference>
<dbReference type="InterPro" id="IPR003743">
    <property type="entry name" value="Zf-RING_7"/>
</dbReference>
<dbReference type="EMBL" id="CAADHO010000003">
    <property type="protein sequence ID" value="VFQ44715.1"/>
    <property type="molecule type" value="Genomic_DNA"/>
</dbReference>
<gene>
    <name evidence="4" type="ORF">MSL71_23650</name>
</gene>
<evidence type="ECO:0000313" key="5">
    <source>
        <dbReference type="Proteomes" id="UP000507962"/>
    </source>
</evidence>
<sequence length="242" mass="27404">MRNLNVTREQIQTLMRLQNIESESARIEKKLKGVTSQASVQGARLRELDVELQGAREALDGEQKRYAAIEEEVAELNTRVAKSQEYLRVVTNNKDYQVLRREVDDNTKRVGELEEVLITMLDELEGQKKQIAELAAVHGEEAEKVKSIEQEIYNDTAEERKTLESMSVEREEVIKALPPALFAHYEKLLKTTGRLAVVAVSKGVCFGCFMNIPPQQAIEVQQQGGLHHCPRCHRILVSEPNA</sequence>
<dbReference type="Gene3D" id="1.10.287.1490">
    <property type="match status" value="1"/>
</dbReference>
<dbReference type="InterPro" id="IPR052376">
    <property type="entry name" value="Oxidative_Scav/Glycosyltrans"/>
</dbReference>
<dbReference type="RefSeq" id="WP_180140482.1">
    <property type="nucleotide sequence ID" value="NZ_CAADHO010000003.1"/>
</dbReference>
<reference evidence="4 5" key="1">
    <citation type="submission" date="2019-03" db="EMBL/GenBank/DDBJ databases">
        <authorList>
            <person name="Nijsse B."/>
        </authorList>
    </citation>
    <scope>NUCLEOTIDE SEQUENCE [LARGE SCALE GENOMIC DNA]</scope>
    <source>
        <strain evidence="4">Desulfoluna butyratoxydans MSL71</strain>
    </source>
</reference>